<dbReference type="InterPro" id="IPR009078">
    <property type="entry name" value="Ferritin-like_SF"/>
</dbReference>
<dbReference type="SUPFAM" id="SSF47240">
    <property type="entry name" value="Ferritin-like"/>
    <property type="match status" value="1"/>
</dbReference>
<dbReference type="InterPro" id="IPR012347">
    <property type="entry name" value="Ferritin-like"/>
</dbReference>
<dbReference type="RefSeq" id="WP_125000259.1">
    <property type="nucleotide sequence ID" value="NZ_BHYK01000008.1"/>
</dbReference>
<proteinExistence type="predicted"/>
<dbReference type="AlphaFoldDB" id="A0A401UKV1"/>
<dbReference type="OrthoDB" id="9799749at2"/>
<keyword evidence="3" id="KW-1185">Reference proteome</keyword>
<feature type="domain" description="Ferritin-like diiron" evidence="1">
    <location>
        <begin position="6"/>
        <end position="133"/>
    </location>
</feature>
<dbReference type="PANTHER" id="PTHR43339">
    <property type="entry name" value="RUBRERYTHRIN-RELATED"/>
    <property type="match status" value="1"/>
</dbReference>
<dbReference type="PROSITE" id="PS50905">
    <property type="entry name" value="FERRITIN_LIKE"/>
    <property type="match status" value="1"/>
</dbReference>
<dbReference type="EMBL" id="BHYK01000008">
    <property type="protein sequence ID" value="GCD10158.1"/>
    <property type="molecule type" value="Genomic_DNA"/>
</dbReference>
<dbReference type="Gene3D" id="1.20.1260.10">
    <property type="match status" value="1"/>
</dbReference>
<organism evidence="2 3">
    <name type="scientific">Clostridium tagluense</name>
    <dbReference type="NCBI Taxonomy" id="360422"/>
    <lineage>
        <taxon>Bacteria</taxon>
        <taxon>Bacillati</taxon>
        <taxon>Bacillota</taxon>
        <taxon>Clostridia</taxon>
        <taxon>Eubacteriales</taxon>
        <taxon>Clostridiaceae</taxon>
        <taxon>Clostridium</taxon>
    </lineage>
</organism>
<evidence type="ECO:0000313" key="2">
    <source>
        <dbReference type="EMBL" id="GCD10158.1"/>
    </source>
</evidence>
<dbReference type="GO" id="GO:0016491">
    <property type="term" value="F:oxidoreductase activity"/>
    <property type="evidence" value="ECO:0007669"/>
    <property type="project" value="InterPro"/>
</dbReference>
<dbReference type="InterPro" id="IPR009040">
    <property type="entry name" value="Ferritin-like_diiron"/>
</dbReference>
<dbReference type="PANTHER" id="PTHR43339:SF1">
    <property type="entry name" value="RUBRERYTHRIN"/>
    <property type="match status" value="1"/>
</dbReference>
<dbReference type="InterPro" id="IPR003251">
    <property type="entry name" value="Rr_diiron-bd_dom"/>
</dbReference>
<gene>
    <name evidence="2" type="ORF">Ctaglu_17810</name>
</gene>
<dbReference type="Pfam" id="PF02915">
    <property type="entry name" value="Rubrerythrin"/>
    <property type="match status" value="1"/>
</dbReference>
<dbReference type="InterPro" id="IPR052773">
    <property type="entry name" value="Anaerobic_Peroxidase-Rel"/>
</dbReference>
<dbReference type="GO" id="GO:0046872">
    <property type="term" value="F:metal ion binding"/>
    <property type="evidence" value="ECO:0007669"/>
    <property type="project" value="InterPro"/>
</dbReference>
<reference evidence="2 3" key="1">
    <citation type="submission" date="2018-11" db="EMBL/GenBank/DDBJ databases">
        <title>Genome sequencing and assembly of Clostridium tagluense strain A121.</title>
        <authorList>
            <person name="Murakami T."/>
            <person name="Segawa T."/>
            <person name="Shcherbakova V.A."/>
            <person name="Mori H."/>
            <person name="Yoshimura Y."/>
        </authorList>
    </citation>
    <scope>NUCLEOTIDE SEQUENCE [LARGE SCALE GENOMIC DNA]</scope>
    <source>
        <strain evidence="2 3">A121</strain>
    </source>
</reference>
<protein>
    <recommendedName>
        <fullName evidence="1">Ferritin-like diiron domain-containing protein</fullName>
    </recommendedName>
</protein>
<evidence type="ECO:0000259" key="1">
    <source>
        <dbReference type="PROSITE" id="PS50905"/>
    </source>
</evidence>
<name>A0A401UKV1_9CLOT</name>
<evidence type="ECO:0000313" key="3">
    <source>
        <dbReference type="Proteomes" id="UP000287872"/>
    </source>
</evidence>
<sequence length="133" mass="14531">MSIFGVTKGTELEKEIDGYCKGEEQGAGMYAALACLAKERGLHEVSDVLMEVAKDEIRHSGIYAVLNGHANEDIFELLRKIAPIESAGVEKLNEFAKRVRDLGLEEAANQIEAAASDEGRHGELLKDLVLKFS</sequence>
<dbReference type="Proteomes" id="UP000287872">
    <property type="component" value="Unassembled WGS sequence"/>
</dbReference>
<comment type="caution">
    <text evidence="2">The sequence shown here is derived from an EMBL/GenBank/DDBJ whole genome shotgun (WGS) entry which is preliminary data.</text>
</comment>
<accession>A0A401UKV1</accession>